<feature type="domain" description="Bacterial alpha-L-rhamnosidase N-terminal" evidence="5">
    <location>
        <begin position="151"/>
        <end position="319"/>
    </location>
</feature>
<evidence type="ECO:0000256" key="2">
    <source>
        <dbReference type="ARBA" id="ARBA00012652"/>
    </source>
</evidence>
<organism evidence="8 9">
    <name type="scientific">Paenibacillus arenilitoris</name>
    <dbReference type="NCBI Taxonomy" id="2772299"/>
    <lineage>
        <taxon>Bacteria</taxon>
        <taxon>Bacillati</taxon>
        <taxon>Bacillota</taxon>
        <taxon>Bacilli</taxon>
        <taxon>Bacillales</taxon>
        <taxon>Paenibacillaceae</taxon>
        <taxon>Paenibacillus</taxon>
    </lineage>
</organism>
<evidence type="ECO:0000259" key="6">
    <source>
        <dbReference type="Pfam" id="PF17389"/>
    </source>
</evidence>
<dbReference type="Pfam" id="PF08531">
    <property type="entry name" value="Bac_rhamnosid_N"/>
    <property type="match status" value="1"/>
</dbReference>
<dbReference type="Pfam" id="PF05592">
    <property type="entry name" value="Bac_rhamnosid"/>
    <property type="match status" value="1"/>
</dbReference>
<feature type="domain" description="Alpha-L-rhamnosidase concanavalin-like" evidence="4">
    <location>
        <begin position="331"/>
        <end position="413"/>
    </location>
</feature>
<evidence type="ECO:0000256" key="3">
    <source>
        <dbReference type="ARBA" id="ARBA00022801"/>
    </source>
</evidence>
<dbReference type="AlphaFoldDB" id="A0A927H4K5"/>
<protein>
    <recommendedName>
        <fullName evidence="2">alpha-L-rhamnosidase</fullName>
        <ecNumber evidence="2">3.2.1.40</ecNumber>
    </recommendedName>
</protein>
<feature type="domain" description="Alpha-L-rhamnosidase six-hairpin glycosidase" evidence="6">
    <location>
        <begin position="444"/>
        <end position="778"/>
    </location>
</feature>
<dbReference type="Gene3D" id="2.60.420.10">
    <property type="entry name" value="Maltose phosphorylase, domain 3"/>
    <property type="match status" value="1"/>
</dbReference>
<dbReference type="InterPro" id="IPR008928">
    <property type="entry name" value="6-hairpin_glycosidase_sf"/>
</dbReference>
<evidence type="ECO:0000256" key="1">
    <source>
        <dbReference type="ARBA" id="ARBA00001445"/>
    </source>
</evidence>
<dbReference type="Pfam" id="PF17389">
    <property type="entry name" value="Bac_rhamnosid6H"/>
    <property type="match status" value="1"/>
</dbReference>
<dbReference type="InterPro" id="IPR035396">
    <property type="entry name" value="Bac_rhamnosid6H"/>
</dbReference>
<dbReference type="InterPro" id="IPR012341">
    <property type="entry name" value="6hp_glycosidase-like_sf"/>
</dbReference>
<dbReference type="EC" id="3.2.1.40" evidence="2"/>
<dbReference type="InterPro" id="IPR013783">
    <property type="entry name" value="Ig-like_fold"/>
</dbReference>
<dbReference type="SUPFAM" id="SSF48208">
    <property type="entry name" value="Six-hairpin glycosidases"/>
    <property type="match status" value="1"/>
</dbReference>
<dbReference type="GO" id="GO:0030596">
    <property type="term" value="F:alpha-L-rhamnosidase activity"/>
    <property type="evidence" value="ECO:0007669"/>
    <property type="project" value="UniProtKB-EC"/>
</dbReference>
<dbReference type="Pfam" id="PF25788">
    <property type="entry name" value="Ig_Rha78A_N"/>
    <property type="match status" value="1"/>
</dbReference>
<dbReference type="InterPro" id="IPR016007">
    <property type="entry name" value="Alpha_rhamnosid"/>
</dbReference>
<keyword evidence="3 8" id="KW-0378">Hydrolase</keyword>
<keyword evidence="9" id="KW-1185">Reference proteome</keyword>
<proteinExistence type="predicted"/>
<feature type="domain" description="Alpha-L-rhamnosidase C-terminal" evidence="7">
    <location>
        <begin position="789"/>
        <end position="859"/>
    </location>
</feature>
<evidence type="ECO:0000313" key="8">
    <source>
        <dbReference type="EMBL" id="MBD2868501.1"/>
    </source>
</evidence>
<accession>A0A927H4K5</accession>
<dbReference type="InterPro" id="IPR035398">
    <property type="entry name" value="Bac_rhamnosid_C"/>
</dbReference>
<dbReference type="EMBL" id="JACXIY010000010">
    <property type="protein sequence ID" value="MBD2868501.1"/>
    <property type="molecule type" value="Genomic_DNA"/>
</dbReference>
<dbReference type="Proteomes" id="UP000632125">
    <property type="component" value="Unassembled WGS sequence"/>
</dbReference>
<dbReference type="Gene3D" id="2.60.120.260">
    <property type="entry name" value="Galactose-binding domain-like"/>
    <property type="match status" value="2"/>
</dbReference>
<sequence>MVAAIEIAALRTEGIHCPLGLDVDRPRLSWSFGRPGDRGGRQSAYRIAVATSEERLKTGMPDAWDSGIVSTGAHTSIAYEGASLLPRQRYYWRVTVWDEQGQSSTGAAAWWETGMLSGDRWTGRWIGASAGAGGERRLVQLRRSFDVKGPVARARAYISGLGHYEMRLNGAKVGRRELEPGWTDYDKTVLYSIHDLTSRVRQGENAVGVLLGNGFYRVAGGRYAKFKDSYGEPACLAELVIDYDDGTTEKIVTDRTWSASESPLTFSCIYGGEDYDAGLEQEGWDEPGFAENDSWSRACELPPPRGKLLAQSSPPLAVMKRFPASVVSEPRQGVYVYDLGQNISGWPSIRITGPQGARVKLKPAELLTDEGLANQKYSGSPYELNYALKGGSIEEWRPRFSYYGFRYVQVEGAVPCGKESGGKAGLPVLHGLEGEMIYPDTPACGGFRCSDPLLNRIHENINWAILGNMKSIFTDCPHREKLGWLEQLHLMGPSVMFNYDIEALLDKIMRDMADAQLPSGMVPTTAPEYVVFKEPWHIFRDAAAWGGSYILAAWEMLQRYGSTGPLERHYDGMRRYLDYLTGTADGFILRAGLGDWYDIGPKGPGFAQNTPVELAETAVYFGLARAMRQIAIVLGKEEDAAAYASLAESIKQAFNEAFYDSSSGQYAEGSDAAMAMPLAIGLAPEERRGALLSRLVRHISERGWMTNAGDVGHRYVLLALARGGRSDVVYRMTRSTDTPGYGYQIAHGATTLTEAWDGPTVGKSQNHFMLGHLEEWLYGGLAGLDYRYQPGTGRFIVKVKPAVVGDVAWAEAWQELRPGKASVRWELGPGRTIAIKAEIPANSEGRIYIPAAQDAEVRKSGPEADYLGREDGYAVYRTGPGCYFFKYKNL</sequence>
<evidence type="ECO:0000259" key="7">
    <source>
        <dbReference type="Pfam" id="PF17390"/>
    </source>
</evidence>
<dbReference type="PANTHER" id="PTHR33307">
    <property type="entry name" value="ALPHA-RHAMNOSIDASE (EUROFUNG)"/>
    <property type="match status" value="1"/>
</dbReference>
<dbReference type="Gene3D" id="2.60.40.10">
    <property type="entry name" value="Immunoglobulins"/>
    <property type="match status" value="1"/>
</dbReference>
<evidence type="ECO:0000313" key="9">
    <source>
        <dbReference type="Proteomes" id="UP000632125"/>
    </source>
</evidence>
<comment type="catalytic activity">
    <reaction evidence="1">
        <text>Hydrolysis of terminal non-reducing alpha-L-rhamnose residues in alpha-L-rhamnosides.</text>
        <dbReference type="EC" id="3.2.1.40"/>
    </reaction>
</comment>
<dbReference type="Pfam" id="PF17390">
    <property type="entry name" value="Bac_rhamnosid_C"/>
    <property type="match status" value="1"/>
</dbReference>
<evidence type="ECO:0000259" key="5">
    <source>
        <dbReference type="Pfam" id="PF08531"/>
    </source>
</evidence>
<gene>
    <name evidence="8" type="ORF">IDH41_07925</name>
</gene>
<dbReference type="InterPro" id="IPR013737">
    <property type="entry name" value="Bac_rhamnosid_N"/>
</dbReference>
<dbReference type="GO" id="GO:0005975">
    <property type="term" value="P:carbohydrate metabolic process"/>
    <property type="evidence" value="ECO:0007669"/>
    <property type="project" value="InterPro"/>
</dbReference>
<evidence type="ECO:0000259" key="4">
    <source>
        <dbReference type="Pfam" id="PF05592"/>
    </source>
</evidence>
<dbReference type="PANTHER" id="PTHR33307:SF11">
    <property type="entry name" value="ALPHA-L-RHAMNOSIDASE"/>
    <property type="match status" value="1"/>
</dbReference>
<dbReference type="Gene3D" id="1.50.10.10">
    <property type="match status" value="1"/>
</dbReference>
<reference evidence="8" key="1">
    <citation type="submission" date="2020-09" db="EMBL/GenBank/DDBJ databases">
        <title>A novel bacterium of genus Paenibacillus, isolated from South China Sea.</title>
        <authorList>
            <person name="Huang H."/>
            <person name="Mo K."/>
            <person name="Hu Y."/>
        </authorList>
    </citation>
    <scope>NUCLEOTIDE SEQUENCE</scope>
    <source>
        <strain evidence="8">IB182493</strain>
    </source>
</reference>
<dbReference type="InterPro" id="IPR008902">
    <property type="entry name" value="Rhamnosid_concanavalin"/>
</dbReference>
<comment type="caution">
    <text evidence="8">The sequence shown here is derived from an EMBL/GenBank/DDBJ whole genome shotgun (WGS) entry which is preliminary data.</text>
</comment>
<name>A0A927H4K5_9BACL</name>
<dbReference type="PIRSF" id="PIRSF010631">
    <property type="entry name" value="A-rhamnsds"/>
    <property type="match status" value="1"/>
</dbReference>